<reference evidence="3" key="1">
    <citation type="journal article" date="2019" name="Int. J. Syst. Evol. Microbiol.">
        <title>The Global Catalogue of Microorganisms (GCM) 10K type strain sequencing project: providing services to taxonomists for standard genome sequencing and annotation.</title>
        <authorList>
            <consortium name="The Broad Institute Genomics Platform"/>
            <consortium name="The Broad Institute Genome Sequencing Center for Infectious Disease"/>
            <person name="Wu L."/>
            <person name="Ma J."/>
        </authorList>
    </citation>
    <scope>NUCLEOTIDE SEQUENCE [LARGE SCALE GENOMIC DNA]</scope>
    <source>
        <strain evidence="3">CCUG 49018</strain>
    </source>
</reference>
<dbReference type="SMART" id="SM00347">
    <property type="entry name" value="HTH_MARR"/>
    <property type="match status" value="1"/>
</dbReference>
<name>A0ABW3VGX7_9PSEU</name>
<feature type="domain" description="HTH marR-type" evidence="1">
    <location>
        <begin position="72"/>
        <end position="207"/>
    </location>
</feature>
<organism evidence="2 3">
    <name type="scientific">Pseudonocardia benzenivorans</name>
    <dbReference type="NCBI Taxonomy" id="228005"/>
    <lineage>
        <taxon>Bacteria</taxon>
        <taxon>Bacillati</taxon>
        <taxon>Actinomycetota</taxon>
        <taxon>Actinomycetes</taxon>
        <taxon>Pseudonocardiales</taxon>
        <taxon>Pseudonocardiaceae</taxon>
        <taxon>Pseudonocardia</taxon>
    </lineage>
</organism>
<dbReference type="InterPro" id="IPR036388">
    <property type="entry name" value="WH-like_DNA-bd_sf"/>
</dbReference>
<comment type="caution">
    <text evidence="2">The sequence shown here is derived from an EMBL/GenBank/DDBJ whole genome shotgun (WGS) entry which is preliminary data.</text>
</comment>
<evidence type="ECO:0000259" key="1">
    <source>
        <dbReference type="PROSITE" id="PS50995"/>
    </source>
</evidence>
<evidence type="ECO:0000313" key="3">
    <source>
        <dbReference type="Proteomes" id="UP001597182"/>
    </source>
</evidence>
<protein>
    <submittedName>
        <fullName evidence="2">MarR family winged helix-turn-helix transcriptional regulator</fullName>
    </submittedName>
</protein>
<dbReference type="PROSITE" id="PS50995">
    <property type="entry name" value="HTH_MARR_2"/>
    <property type="match status" value="1"/>
</dbReference>
<accession>A0ABW3VGX7</accession>
<keyword evidence="3" id="KW-1185">Reference proteome</keyword>
<dbReference type="PANTHER" id="PTHR33164:SF43">
    <property type="entry name" value="HTH-TYPE TRANSCRIPTIONAL REPRESSOR YETL"/>
    <property type="match status" value="1"/>
</dbReference>
<dbReference type="PANTHER" id="PTHR33164">
    <property type="entry name" value="TRANSCRIPTIONAL REGULATOR, MARR FAMILY"/>
    <property type="match status" value="1"/>
</dbReference>
<sequence length="226" mass="25698">MSTPTCRVCGRPLSVGEQGRPPQYCSAACRQKAYRARRRQPVRKSEQNRRVRRPVPAPEIVEKDVPHLERRELLAWRGVLEVQTAILPILETELRERTGLTLSEFDVLYQLWRMPDKQRRMVDLARAVLVTPGGVTRIVARLEERGLVRRVSSAGRQAVVTRLTPRGERELGAAMDVHFDGVRRVFVRHLDDADLDRLIDLWARIRNASPTPTDQPAPSGATDEST</sequence>
<dbReference type="Proteomes" id="UP001597182">
    <property type="component" value="Unassembled WGS sequence"/>
</dbReference>
<dbReference type="Pfam" id="PF12802">
    <property type="entry name" value="MarR_2"/>
    <property type="match status" value="1"/>
</dbReference>
<dbReference type="RefSeq" id="WP_013676512.1">
    <property type="nucleotide sequence ID" value="NZ_BAABKS010000051.1"/>
</dbReference>
<proteinExistence type="predicted"/>
<gene>
    <name evidence="2" type="ORF">ACFQ34_13925</name>
</gene>
<dbReference type="InterPro" id="IPR039422">
    <property type="entry name" value="MarR/SlyA-like"/>
</dbReference>
<dbReference type="SUPFAM" id="SSF46785">
    <property type="entry name" value="Winged helix' DNA-binding domain"/>
    <property type="match status" value="1"/>
</dbReference>
<dbReference type="Gene3D" id="1.10.10.10">
    <property type="entry name" value="Winged helix-like DNA-binding domain superfamily/Winged helix DNA-binding domain"/>
    <property type="match status" value="1"/>
</dbReference>
<dbReference type="InterPro" id="IPR000835">
    <property type="entry name" value="HTH_MarR-typ"/>
</dbReference>
<dbReference type="EMBL" id="JBHTMB010000127">
    <property type="protein sequence ID" value="MFD1234384.1"/>
    <property type="molecule type" value="Genomic_DNA"/>
</dbReference>
<dbReference type="InterPro" id="IPR036390">
    <property type="entry name" value="WH_DNA-bd_sf"/>
</dbReference>
<evidence type="ECO:0000313" key="2">
    <source>
        <dbReference type="EMBL" id="MFD1234384.1"/>
    </source>
</evidence>